<dbReference type="OMA" id="ICRITFM"/>
<proteinExistence type="predicted"/>
<dbReference type="STRING" id="1365484.W6PXD0"/>
<protein>
    <submittedName>
        <fullName evidence="2">Acyl-CoA N-acyltransferase</fullName>
    </submittedName>
</protein>
<feature type="domain" description="N-acetyltransferase" evidence="1">
    <location>
        <begin position="152"/>
        <end position="231"/>
    </location>
</feature>
<dbReference type="Pfam" id="PF13508">
    <property type="entry name" value="Acetyltransf_7"/>
    <property type="match status" value="1"/>
</dbReference>
<keyword evidence="3" id="KW-1185">Reference proteome</keyword>
<dbReference type="AlphaFoldDB" id="W6PXD0"/>
<dbReference type="EMBL" id="HG792015">
    <property type="protein sequence ID" value="CDM26619.1"/>
    <property type="molecule type" value="Genomic_DNA"/>
</dbReference>
<evidence type="ECO:0000313" key="2">
    <source>
        <dbReference type="EMBL" id="CDM26619.1"/>
    </source>
</evidence>
<dbReference type="Gene3D" id="3.40.630.30">
    <property type="match status" value="1"/>
</dbReference>
<dbReference type="Proteomes" id="UP000030686">
    <property type="component" value="Unassembled WGS sequence"/>
</dbReference>
<accession>W6PXD0</accession>
<dbReference type="GO" id="GO:0016747">
    <property type="term" value="F:acyltransferase activity, transferring groups other than amino-acyl groups"/>
    <property type="evidence" value="ECO:0007669"/>
    <property type="project" value="InterPro"/>
</dbReference>
<dbReference type="OrthoDB" id="2744543at2759"/>
<name>W6PXD0_PENRF</name>
<dbReference type="SUPFAM" id="SSF55729">
    <property type="entry name" value="Acyl-CoA N-acyltransferases (Nat)"/>
    <property type="match status" value="1"/>
</dbReference>
<dbReference type="PANTHER" id="PTHR42791">
    <property type="entry name" value="GNAT FAMILY ACETYLTRANSFERASE"/>
    <property type="match status" value="1"/>
</dbReference>
<organism evidence="2 3">
    <name type="scientific">Penicillium roqueforti (strain FM164)</name>
    <dbReference type="NCBI Taxonomy" id="1365484"/>
    <lineage>
        <taxon>Eukaryota</taxon>
        <taxon>Fungi</taxon>
        <taxon>Dikarya</taxon>
        <taxon>Ascomycota</taxon>
        <taxon>Pezizomycotina</taxon>
        <taxon>Eurotiomycetes</taxon>
        <taxon>Eurotiomycetidae</taxon>
        <taxon>Eurotiales</taxon>
        <taxon>Aspergillaceae</taxon>
        <taxon>Penicillium</taxon>
    </lineage>
</organism>
<evidence type="ECO:0000259" key="1">
    <source>
        <dbReference type="PROSITE" id="PS51186"/>
    </source>
</evidence>
<keyword evidence="2" id="KW-0808">Transferase</keyword>
<dbReference type="PROSITE" id="PS51186">
    <property type="entry name" value="GNAT"/>
    <property type="match status" value="1"/>
</dbReference>
<dbReference type="CDD" id="cd04301">
    <property type="entry name" value="NAT_SF"/>
    <property type="match status" value="1"/>
</dbReference>
<sequence length="242" mass="27492">MAFSLSPVKSEDVSVLVRRVEFPAHLDSPLRRFMFPLSTEQQWDCNEDEIKWAIDGIHEAICRENESLYKACGADGLPVGLIGWTTCSGVFSKGMINGQNFIQDDSIINSEERQSRKMGHHDSWTPPSLDVPSWLGISKLLRAERQRVFQKWHDNEICRITFMAVDPDHQRKGVGSTLLKMLCDIVDKNELHTFVLSSPDGVQLYSKFGFEPVGVVETKQGNFTSMLRNPDLDARKNMEFSL</sequence>
<dbReference type="InterPro" id="IPR000182">
    <property type="entry name" value="GNAT_dom"/>
</dbReference>
<dbReference type="InterPro" id="IPR016181">
    <property type="entry name" value="Acyl_CoA_acyltransferase"/>
</dbReference>
<reference evidence="2" key="1">
    <citation type="journal article" date="2014" name="Nat. Commun.">
        <title>Multiple recent horizontal transfers of a large genomic region in cheese making fungi.</title>
        <authorList>
            <person name="Cheeseman K."/>
            <person name="Ropars J."/>
            <person name="Renault P."/>
            <person name="Dupont J."/>
            <person name="Gouzy J."/>
            <person name="Branca A."/>
            <person name="Abraham A.L."/>
            <person name="Ceppi M."/>
            <person name="Conseiller E."/>
            <person name="Debuchy R."/>
            <person name="Malagnac F."/>
            <person name="Goarin A."/>
            <person name="Silar P."/>
            <person name="Lacoste S."/>
            <person name="Sallet E."/>
            <person name="Bensimon A."/>
            <person name="Giraud T."/>
            <person name="Brygoo Y."/>
        </authorList>
    </citation>
    <scope>NUCLEOTIDE SEQUENCE [LARGE SCALE GENOMIC DNA]</scope>
    <source>
        <strain evidence="2">FM164</strain>
    </source>
</reference>
<evidence type="ECO:0000313" key="3">
    <source>
        <dbReference type="Proteomes" id="UP000030686"/>
    </source>
</evidence>
<keyword evidence="2" id="KW-0012">Acyltransferase</keyword>
<gene>
    <name evidence="2" type="ORF">PROQFM164_S01g000428</name>
</gene>
<dbReference type="PANTHER" id="PTHR42791:SF2">
    <property type="entry name" value="N-ACETYLTRANSFERASE DOMAIN-CONTAINING PROTEIN"/>
    <property type="match status" value="1"/>
</dbReference>
<dbReference type="InterPro" id="IPR052523">
    <property type="entry name" value="Trichothecene_AcTrans"/>
</dbReference>